<dbReference type="PANTHER" id="PTHR43350:SF19">
    <property type="entry name" value="D-GULOSIDE 3-DEHYDROGENASE"/>
    <property type="match status" value="1"/>
</dbReference>
<dbReference type="OrthoDB" id="9769198at2"/>
<dbReference type="KEGG" id="msv:Mesil_0667"/>
<name>D7BAR2_ALLS1</name>
<dbReference type="PANTHER" id="PTHR43350">
    <property type="entry name" value="NAD-DEPENDENT ALCOHOL DEHYDROGENASE"/>
    <property type="match status" value="1"/>
</dbReference>
<comment type="cofactor">
    <cofactor evidence="1">
        <name>Zn(2+)</name>
        <dbReference type="ChEBI" id="CHEBI:29105"/>
    </cofactor>
</comment>
<dbReference type="HOGENOM" id="CLU_026673_9_0_0"/>
<evidence type="ECO:0000256" key="3">
    <source>
        <dbReference type="ARBA" id="ARBA00022723"/>
    </source>
</evidence>
<evidence type="ECO:0000256" key="1">
    <source>
        <dbReference type="ARBA" id="ARBA00001947"/>
    </source>
</evidence>
<keyword evidence="5" id="KW-0560">Oxidoreductase</keyword>
<evidence type="ECO:0000256" key="5">
    <source>
        <dbReference type="ARBA" id="ARBA00023002"/>
    </source>
</evidence>
<dbReference type="SUPFAM" id="SSF50129">
    <property type="entry name" value="GroES-like"/>
    <property type="match status" value="1"/>
</dbReference>
<dbReference type="RefSeq" id="WP_013157173.1">
    <property type="nucleotide sequence ID" value="NC_014212.1"/>
</dbReference>
<dbReference type="InterPro" id="IPR020843">
    <property type="entry name" value="ER"/>
</dbReference>
<evidence type="ECO:0000313" key="7">
    <source>
        <dbReference type="EMBL" id="ADH62584.1"/>
    </source>
</evidence>
<dbReference type="eggNOG" id="COG1063">
    <property type="taxonomic scope" value="Bacteria"/>
</dbReference>
<accession>D7BAR2</accession>
<dbReference type="InterPro" id="IPR011032">
    <property type="entry name" value="GroES-like_sf"/>
</dbReference>
<gene>
    <name evidence="7" type="ordered locus">Mesil_0667</name>
</gene>
<keyword evidence="4" id="KW-0862">Zinc</keyword>
<dbReference type="SMART" id="SM00829">
    <property type="entry name" value="PKS_ER"/>
    <property type="match status" value="1"/>
</dbReference>
<dbReference type="InterPro" id="IPR036291">
    <property type="entry name" value="NAD(P)-bd_dom_sf"/>
</dbReference>
<dbReference type="Gene3D" id="3.90.180.10">
    <property type="entry name" value="Medium-chain alcohol dehydrogenases, catalytic domain"/>
    <property type="match status" value="2"/>
</dbReference>
<dbReference type="SUPFAM" id="SSF51735">
    <property type="entry name" value="NAD(P)-binding Rossmann-fold domains"/>
    <property type="match status" value="1"/>
</dbReference>
<dbReference type="InterPro" id="IPR013154">
    <property type="entry name" value="ADH-like_N"/>
</dbReference>
<evidence type="ECO:0000313" key="8">
    <source>
        <dbReference type="Proteomes" id="UP000001916"/>
    </source>
</evidence>
<sequence length="357" mass="38968">MGTQLSFTAPRRVGLEEYPDPPLQPGEVRVRTLYSGISAGTELTQYRGTNPYLEKRWDPVRRLFVPDRAGLEYPLRGIGYEQVGRVVEVGSKVRRLEVGQVVWGSWGHRSSVILSEEVAASRALGPSSGLWAQGTESWNPLLGIFARIGAIALNMVHGAEIRLGDTVVVFGLGVVGIITAQLARLNGAEVLAVDGVQKRLELAEKLGTPTIDFRQGSPAEAIKALTQNRGADVTLEVTGSYAALHEAIRATAYNSRVVVGGFFQGEGAGLRLGEEFHHNRVQLVCSQTSGVHPALDHRWDRLRLEQTVMRLAIEGRLELMALVSHVFPAPEAARAYELLDQRPAEAVQVVLDFQEIA</sequence>
<dbReference type="STRING" id="526227.Mesil_0667"/>
<keyword evidence="3" id="KW-0479">Metal-binding</keyword>
<feature type="domain" description="Enoyl reductase (ER)" evidence="6">
    <location>
        <begin position="8"/>
        <end position="351"/>
    </location>
</feature>
<comment type="similarity">
    <text evidence="2">Belongs to the zinc-containing alcohol dehydrogenase family.</text>
</comment>
<organism evidence="7 8">
    <name type="scientific">Allomeiothermus silvanus (strain ATCC 700542 / DSM 9946 / NBRC 106475 / NCIMB 13440 / VI-R2)</name>
    <name type="common">Thermus silvanus</name>
    <dbReference type="NCBI Taxonomy" id="526227"/>
    <lineage>
        <taxon>Bacteria</taxon>
        <taxon>Thermotogati</taxon>
        <taxon>Deinococcota</taxon>
        <taxon>Deinococci</taxon>
        <taxon>Thermales</taxon>
        <taxon>Thermaceae</taxon>
        <taxon>Allomeiothermus</taxon>
    </lineage>
</organism>
<reference evidence="7 8" key="1">
    <citation type="journal article" date="2010" name="Stand. Genomic Sci.">
        <title>Complete genome sequence of Meiothermus silvanus type strain (VI-R2).</title>
        <authorList>
            <person name="Sikorski J."/>
            <person name="Tindall B.J."/>
            <person name="Lowry S."/>
            <person name="Lucas S."/>
            <person name="Nolan M."/>
            <person name="Copeland A."/>
            <person name="Glavina Del Rio T."/>
            <person name="Tice H."/>
            <person name="Cheng J.F."/>
            <person name="Han C."/>
            <person name="Pitluck S."/>
            <person name="Liolios K."/>
            <person name="Ivanova N."/>
            <person name="Mavromatis K."/>
            <person name="Mikhailova N."/>
            <person name="Pati A."/>
            <person name="Goodwin L."/>
            <person name="Chen A."/>
            <person name="Palaniappan K."/>
            <person name="Land M."/>
            <person name="Hauser L."/>
            <person name="Chang Y.J."/>
            <person name="Jeffries C.D."/>
            <person name="Rohde M."/>
            <person name="Goker M."/>
            <person name="Woyke T."/>
            <person name="Bristow J."/>
            <person name="Eisen J.A."/>
            <person name="Markowitz V."/>
            <person name="Hugenholtz P."/>
            <person name="Kyrpides N.C."/>
            <person name="Klenk H.P."/>
            <person name="Lapidus A."/>
        </authorList>
    </citation>
    <scope>NUCLEOTIDE SEQUENCE [LARGE SCALE GENOMIC DNA]</scope>
    <source>
        <strain evidence="8">ATCC 700542 / DSM 9946 / VI-R2</strain>
    </source>
</reference>
<dbReference type="GO" id="GO:0046872">
    <property type="term" value="F:metal ion binding"/>
    <property type="evidence" value="ECO:0007669"/>
    <property type="project" value="UniProtKB-KW"/>
</dbReference>
<proteinExistence type="inferred from homology"/>
<dbReference type="Pfam" id="PF00107">
    <property type="entry name" value="ADH_zinc_N"/>
    <property type="match status" value="1"/>
</dbReference>
<protein>
    <submittedName>
        <fullName evidence="7">Alcohol dehydrogenase zinc-binding domain protein</fullName>
    </submittedName>
</protein>
<dbReference type="InterPro" id="IPR013149">
    <property type="entry name" value="ADH-like_C"/>
</dbReference>
<dbReference type="GO" id="GO:0016491">
    <property type="term" value="F:oxidoreductase activity"/>
    <property type="evidence" value="ECO:0007669"/>
    <property type="project" value="UniProtKB-KW"/>
</dbReference>
<dbReference type="AlphaFoldDB" id="D7BAR2"/>
<dbReference type="Gene3D" id="3.40.50.720">
    <property type="entry name" value="NAD(P)-binding Rossmann-like Domain"/>
    <property type="match status" value="1"/>
</dbReference>
<evidence type="ECO:0000256" key="4">
    <source>
        <dbReference type="ARBA" id="ARBA00022833"/>
    </source>
</evidence>
<dbReference type="Proteomes" id="UP000001916">
    <property type="component" value="Chromosome"/>
</dbReference>
<evidence type="ECO:0000256" key="2">
    <source>
        <dbReference type="ARBA" id="ARBA00008072"/>
    </source>
</evidence>
<dbReference type="Pfam" id="PF08240">
    <property type="entry name" value="ADH_N"/>
    <property type="match status" value="1"/>
</dbReference>
<dbReference type="EMBL" id="CP002042">
    <property type="protein sequence ID" value="ADH62584.1"/>
    <property type="molecule type" value="Genomic_DNA"/>
</dbReference>
<evidence type="ECO:0000259" key="6">
    <source>
        <dbReference type="SMART" id="SM00829"/>
    </source>
</evidence>
<dbReference type="CDD" id="cd08255">
    <property type="entry name" value="2-desacetyl-2-hydroxyethyl_bacteriochlorophyllide_like"/>
    <property type="match status" value="1"/>
</dbReference>
<keyword evidence="8" id="KW-1185">Reference proteome</keyword>